<comment type="function">
    <text evidence="3 4">Participates actively in the response to hyperosmotic and heat shock by preventing the aggregation of stress-denatured proteins, in association with DnaK and GrpE. It is the nucleotide exchange factor for DnaK and may function as a thermosensor. Unfolded proteins bind initially to DnaJ; upon interaction with the DnaJ-bound protein, DnaK hydrolyzes its bound ATP, resulting in the formation of a stable complex. GrpE releases ADP from DnaK; ATP binding to DnaK triggers the release of the substrate protein, thus completing the reaction cycle. Several rounds of ATP-dependent interactions between DnaJ, DnaK and GrpE are required for fully efficient folding.</text>
</comment>
<dbReference type="Gene3D" id="3.90.20.20">
    <property type="match status" value="1"/>
</dbReference>
<dbReference type="HAMAP" id="MF_01151">
    <property type="entry name" value="GrpE"/>
    <property type="match status" value="1"/>
</dbReference>
<comment type="subcellular location">
    <subcellularLocation>
        <location evidence="3">Cytoplasm</location>
    </subcellularLocation>
</comment>
<dbReference type="PRINTS" id="PR00773">
    <property type="entry name" value="GRPEPROTEIN"/>
</dbReference>
<dbReference type="Gene3D" id="2.30.22.10">
    <property type="entry name" value="Head domain of nucleotide exchange factor GrpE"/>
    <property type="match status" value="1"/>
</dbReference>
<reference evidence="8" key="1">
    <citation type="journal article" date="2024" name="Algal Res.">
        <title>Biochemical, toxicological and genomic investigation of a high-biomass producing Limnothrix strain isolated from Italian shallow drinking water reservoir.</title>
        <authorList>
            <person name="Simonazzi M."/>
            <person name="Shishido T.K."/>
            <person name="Delbaje E."/>
            <person name="Wahlsten M."/>
            <person name="Fewer D.P."/>
            <person name="Sivonen K."/>
            <person name="Pezzolesi L."/>
            <person name="Pistocchi R."/>
        </authorList>
    </citation>
    <scope>NUCLEOTIDE SEQUENCE [LARGE SCALE GENOMIC DNA]</scope>
    <source>
        <strain evidence="8">LRLZ20PSL1</strain>
    </source>
</reference>
<dbReference type="Pfam" id="PF01025">
    <property type="entry name" value="GrpE"/>
    <property type="match status" value="1"/>
</dbReference>
<evidence type="ECO:0000256" key="5">
    <source>
        <dbReference type="RuleBase" id="RU004478"/>
    </source>
</evidence>
<dbReference type="SUPFAM" id="SSF58014">
    <property type="entry name" value="Coiled-coil domain of nucleotide exchange factor GrpE"/>
    <property type="match status" value="1"/>
</dbReference>
<dbReference type="SUPFAM" id="SSF51064">
    <property type="entry name" value="Head domain of nucleotide exchange factor GrpE"/>
    <property type="match status" value="1"/>
</dbReference>
<evidence type="ECO:0000313" key="7">
    <source>
        <dbReference type="EMBL" id="MFG3818962.1"/>
    </source>
</evidence>
<feature type="region of interest" description="Disordered" evidence="6">
    <location>
        <begin position="1"/>
        <end position="54"/>
    </location>
</feature>
<keyword evidence="2 3" id="KW-0143">Chaperone</keyword>
<dbReference type="InterPro" id="IPR000740">
    <property type="entry name" value="GrpE"/>
</dbReference>
<evidence type="ECO:0000256" key="3">
    <source>
        <dbReference type="HAMAP-Rule" id="MF_01151"/>
    </source>
</evidence>
<dbReference type="Proteomes" id="UP001604335">
    <property type="component" value="Unassembled WGS sequence"/>
</dbReference>
<dbReference type="RefSeq" id="WP_393014606.1">
    <property type="nucleotide sequence ID" value="NZ_JAZAQF010000086.1"/>
</dbReference>
<evidence type="ECO:0000313" key="8">
    <source>
        <dbReference type="Proteomes" id="UP001604335"/>
    </source>
</evidence>
<organism evidence="7 8">
    <name type="scientific">Limnothrix redekei LRLZ20PSL1</name>
    <dbReference type="NCBI Taxonomy" id="3112953"/>
    <lineage>
        <taxon>Bacteria</taxon>
        <taxon>Bacillati</taxon>
        <taxon>Cyanobacteriota</taxon>
        <taxon>Cyanophyceae</taxon>
        <taxon>Pseudanabaenales</taxon>
        <taxon>Pseudanabaenaceae</taxon>
        <taxon>Limnothrix</taxon>
    </lineage>
</organism>
<evidence type="ECO:0000256" key="2">
    <source>
        <dbReference type="ARBA" id="ARBA00023186"/>
    </source>
</evidence>
<dbReference type="PROSITE" id="PS01071">
    <property type="entry name" value="GRPE"/>
    <property type="match status" value="1"/>
</dbReference>
<dbReference type="PANTHER" id="PTHR21237">
    <property type="entry name" value="GRPE PROTEIN"/>
    <property type="match status" value="1"/>
</dbReference>
<dbReference type="PANTHER" id="PTHR21237:SF40">
    <property type="entry name" value="CELL CYCLE AND APOPTOSIS REGULATOR PROTEIN 2"/>
    <property type="match status" value="1"/>
</dbReference>
<dbReference type="EMBL" id="JAZAQF010000086">
    <property type="protein sequence ID" value="MFG3818962.1"/>
    <property type="molecule type" value="Genomic_DNA"/>
</dbReference>
<comment type="caution">
    <text evidence="7">The sequence shown here is derived from an EMBL/GenBank/DDBJ whole genome shotgun (WGS) entry which is preliminary data.</text>
</comment>
<comment type="subunit">
    <text evidence="3">Homodimer.</text>
</comment>
<evidence type="ECO:0000256" key="6">
    <source>
        <dbReference type="SAM" id="MobiDB-lite"/>
    </source>
</evidence>
<feature type="compositionally biased region" description="Low complexity" evidence="6">
    <location>
        <begin position="18"/>
        <end position="52"/>
    </location>
</feature>
<sequence>MTYSPEENLTEDNASVNAPAPEAAAEAPAAEAPTPETATPETGATEEAPATLDDLDLSELEEPAAEGTYGPQVADLLREIEGLKGQLDDRTSQHMRLTADFENFRRRTAKEREELELRIRCDTIRELLSVIDNFERARSFIKPQTDGELNLHKSYQGIYRQLVDSLKRLGVVKMRPEGQEFDPNLHEAVMREPSNEHPEGTVLEQLQDGYLLGDRVLRHAMVKVAAPGEPVVASEDNDQAASES</sequence>
<dbReference type="InterPro" id="IPR009012">
    <property type="entry name" value="GrpE_head"/>
</dbReference>
<dbReference type="NCBIfam" id="NF010741">
    <property type="entry name" value="PRK14143.1"/>
    <property type="match status" value="1"/>
</dbReference>
<accession>A0ABW7CCT7</accession>
<dbReference type="InterPro" id="IPR013805">
    <property type="entry name" value="GrpE_CC"/>
</dbReference>
<keyword evidence="3" id="KW-0963">Cytoplasm</keyword>
<dbReference type="CDD" id="cd00446">
    <property type="entry name" value="GrpE"/>
    <property type="match status" value="1"/>
</dbReference>
<name>A0ABW7CCT7_9CYAN</name>
<feature type="compositionally biased region" description="Polar residues" evidence="6">
    <location>
        <begin position="1"/>
        <end position="16"/>
    </location>
</feature>
<evidence type="ECO:0000256" key="4">
    <source>
        <dbReference type="RuleBase" id="RU000639"/>
    </source>
</evidence>
<keyword evidence="3 4" id="KW-0346">Stress response</keyword>
<proteinExistence type="inferred from homology"/>
<gene>
    <name evidence="3 7" type="primary">grpE</name>
    <name evidence="7" type="ORF">VPK24_15065</name>
</gene>
<keyword evidence="8" id="KW-1185">Reference proteome</keyword>
<protein>
    <recommendedName>
        <fullName evidence="3 4">Protein GrpE</fullName>
    </recommendedName>
    <alternativeName>
        <fullName evidence="3">HSP-70 cofactor</fullName>
    </alternativeName>
</protein>
<evidence type="ECO:0000256" key="1">
    <source>
        <dbReference type="ARBA" id="ARBA00009054"/>
    </source>
</evidence>
<comment type="similarity">
    <text evidence="1 3 5">Belongs to the GrpE family.</text>
</comment>